<gene>
    <name evidence="1" type="ORF">AB2Z07_12635</name>
</gene>
<accession>A0ABV4JUD7</accession>
<protein>
    <submittedName>
        <fullName evidence="1">Phage tail tube protein</fullName>
    </submittedName>
</protein>
<evidence type="ECO:0000313" key="1">
    <source>
        <dbReference type="EMBL" id="MEZ6854363.1"/>
    </source>
</evidence>
<proteinExistence type="predicted"/>
<comment type="caution">
    <text evidence="1">The sequence shown here is derived from an EMBL/GenBank/DDBJ whole genome shotgun (WGS) entry which is preliminary data.</text>
</comment>
<name>A0ABV4JUD7_9BACT</name>
<dbReference type="Proteomes" id="UP001568358">
    <property type="component" value="Unassembled WGS sequence"/>
</dbReference>
<sequence length="318" mass="32808">MAQAKGSSAKVIAGFESDYKAGAGAGAKGTVMPRVSFSGGASRTLNTSSVVTGSRSPSAPSAGNTDYSGNIVVPVDAQTFPLWLIALFGLPATTADGDSFKHVFTPCETQPSLWIEKQFPELSGYILGYGIKASSLAISVTSEGEVTADIGLIGAGERSNGVAAVANPAELAFMQFQNFQATIKMDGVALSDRITEFSLNMDCGLDGDSYCVGGGGERGSIAEGVLGISGNISALFTDKTLLQKGADNATVSFAVEYVLGATKLLVELTEAKINRASPAIDGPKGIKESYSFQGFASNLADDAIRFTVTNDVESYSLA</sequence>
<dbReference type="RefSeq" id="WP_371150849.1">
    <property type="nucleotide sequence ID" value="NZ_JBFSOO010000010.1"/>
</dbReference>
<dbReference type="EMBL" id="JBFSOO010000010">
    <property type="protein sequence ID" value="MEZ6854363.1"/>
    <property type="molecule type" value="Genomic_DNA"/>
</dbReference>
<evidence type="ECO:0000313" key="2">
    <source>
        <dbReference type="Proteomes" id="UP001568358"/>
    </source>
</evidence>
<keyword evidence="2" id="KW-1185">Reference proteome</keyword>
<dbReference type="Pfam" id="PF18906">
    <property type="entry name" value="Phage_tube_2"/>
    <property type="match status" value="1"/>
</dbReference>
<organism evidence="1 2">
    <name type="scientific">Halodesulfovibrio aestuarii</name>
    <dbReference type="NCBI Taxonomy" id="126333"/>
    <lineage>
        <taxon>Bacteria</taxon>
        <taxon>Pseudomonadati</taxon>
        <taxon>Thermodesulfobacteriota</taxon>
        <taxon>Desulfovibrionia</taxon>
        <taxon>Desulfovibrionales</taxon>
        <taxon>Desulfovibrionaceae</taxon>
        <taxon>Halodesulfovibrio</taxon>
    </lineage>
</organism>
<reference evidence="1 2" key="1">
    <citation type="submission" date="2024-07" db="EMBL/GenBank/DDBJ databases">
        <title>Active virus-host system and metabolic interactions in a Lokiarchaeon culture.</title>
        <authorList>
            <person name="Ponce Toledo R.I."/>
            <person name="Rodrigues Oliveira T."/>
            <person name="Schleper C."/>
        </authorList>
    </citation>
    <scope>NUCLEOTIDE SEQUENCE [LARGE SCALE GENOMIC DNA]</scope>
    <source>
        <strain evidence="1 2">B35</strain>
    </source>
</reference>
<dbReference type="InterPro" id="IPR044000">
    <property type="entry name" value="Phage_tube_2"/>
</dbReference>